<dbReference type="AlphaFoldDB" id="A0A166H9P4"/>
<reference evidence="1 2" key="1">
    <citation type="submission" date="2015-08" db="EMBL/GenBank/DDBJ databases">
        <title>Draft Genome Sequence of Rathayibacter sp. Strain VKM Ac-2596 Isolated from Leaf Gall Induced by Plant-Parasitic Nematodes.</title>
        <authorList>
            <person name="Vasilenko O.V."/>
            <person name="Starodumova I.P."/>
            <person name="Tarlachkov S.V."/>
            <person name="Dorofeeva L.V."/>
            <person name="Evtushenko L.I."/>
        </authorList>
    </citation>
    <scope>NUCLEOTIDE SEQUENCE [LARGE SCALE GENOMIC DNA]</scope>
    <source>
        <strain evidence="1 2">VKM Ac-2596</strain>
    </source>
</reference>
<accession>A0A166H9P4</accession>
<protein>
    <submittedName>
        <fullName evidence="1">Uncharacterized protein</fullName>
    </submittedName>
</protein>
<gene>
    <name evidence="1" type="ORF">ACH61_02687</name>
</gene>
<sequence length="97" mass="10477">MNCDHPLWVRLARKEPQRAIVRGRVFEIGAPDERDGSVLLTVWEKGRPVGHVLPTDPPSYRPSGPGVGAVPQPVSGVEELIELLGPHGVRASRATQG</sequence>
<comment type="caution">
    <text evidence="1">The sequence shown here is derived from an EMBL/GenBank/DDBJ whole genome shotgun (WGS) entry which is preliminary data.</text>
</comment>
<organism evidence="1 2">
    <name type="scientific">Rathayibacter tanaceti</name>
    <dbReference type="NCBI Taxonomy" id="1671680"/>
    <lineage>
        <taxon>Bacteria</taxon>
        <taxon>Bacillati</taxon>
        <taxon>Actinomycetota</taxon>
        <taxon>Actinomycetes</taxon>
        <taxon>Micrococcales</taxon>
        <taxon>Microbacteriaceae</taxon>
        <taxon>Rathayibacter</taxon>
    </lineage>
</organism>
<name>A0A166H9P4_9MICO</name>
<keyword evidence="2" id="KW-1185">Reference proteome</keyword>
<dbReference type="Proteomes" id="UP000076717">
    <property type="component" value="Unassembled WGS sequence"/>
</dbReference>
<dbReference type="EMBL" id="LIIN01000123">
    <property type="protein sequence ID" value="KZX20204.1"/>
    <property type="molecule type" value="Genomic_DNA"/>
</dbReference>
<evidence type="ECO:0000313" key="2">
    <source>
        <dbReference type="Proteomes" id="UP000076717"/>
    </source>
</evidence>
<evidence type="ECO:0000313" key="1">
    <source>
        <dbReference type="EMBL" id="KZX20204.1"/>
    </source>
</evidence>
<proteinExistence type="predicted"/>
<dbReference type="RefSeq" id="WP_132505464.1">
    <property type="nucleotide sequence ID" value="NZ_SLWP01000009.1"/>
</dbReference>